<dbReference type="PANTHER" id="PTHR33841:SF5">
    <property type="entry name" value="DNA METHYLASE (MODIFICATION METHYLASE) (METHYLTRANSFERASE)-RELATED"/>
    <property type="match status" value="1"/>
</dbReference>
<evidence type="ECO:0000313" key="5">
    <source>
        <dbReference type="EMBL" id="AEG14483.1"/>
    </source>
</evidence>
<dbReference type="SUPFAM" id="SSF53335">
    <property type="entry name" value="S-adenosyl-L-methionine-dependent methyltransferases"/>
    <property type="match status" value="1"/>
</dbReference>
<keyword evidence="2" id="KW-0808">Transferase</keyword>
<dbReference type="InterPro" id="IPR029063">
    <property type="entry name" value="SAM-dependent_MTases_sf"/>
</dbReference>
<evidence type="ECO:0000313" key="6">
    <source>
        <dbReference type="Proteomes" id="UP000009229"/>
    </source>
</evidence>
<evidence type="ECO:0000256" key="3">
    <source>
        <dbReference type="ARBA" id="ARBA00022691"/>
    </source>
</evidence>
<dbReference type="Gene3D" id="3.40.50.150">
    <property type="entry name" value="Vaccinia Virus protein VP39"/>
    <property type="match status" value="1"/>
</dbReference>
<feature type="domain" description="DNA methylase adenine-specific" evidence="4">
    <location>
        <begin position="68"/>
        <end position="254"/>
    </location>
</feature>
<protein>
    <recommendedName>
        <fullName evidence="4">DNA methylase adenine-specific domain-containing protein</fullName>
    </recommendedName>
</protein>
<dbReference type="KEGG" id="dku:Desku_0884"/>
<dbReference type="EMBL" id="CP002770">
    <property type="protein sequence ID" value="AEG14483.1"/>
    <property type="molecule type" value="Genomic_DNA"/>
</dbReference>
<gene>
    <name evidence="5" type="ordered locus">Desku_0884</name>
</gene>
<dbReference type="Pfam" id="PF02384">
    <property type="entry name" value="N6_Mtase"/>
    <property type="match status" value="1"/>
</dbReference>
<dbReference type="REBASE" id="36332">
    <property type="entry name" value="M.Dku6115ORF884P"/>
</dbReference>
<dbReference type="InterPro" id="IPR003356">
    <property type="entry name" value="DNA_methylase_A-5"/>
</dbReference>
<accession>A0AAU8PX99</accession>
<dbReference type="PANTHER" id="PTHR33841">
    <property type="entry name" value="DNA METHYLTRANSFERASE YEEA-RELATED"/>
    <property type="match status" value="1"/>
</dbReference>
<evidence type="ECO:0000256" key="2">
    <source>
        <dbReference type="ARBA" id="ARBA00022679"/>
    </source>
</evidence>
<dbReference type="GO" id="GO:0032259">
    <property type="term" value="P:methylation"/>
    <property type="evidence" value="ECO:0007669"/>
    <property type="project" value="UniProtKB-KW"/>
</dbReference>
<keyword evidence="3" id="KW-0949">S-adenosyl-L-methionine</keyword>
<dbReference type="AlphaFoldDB" id="A0AAU8PX99"/>
<dbReference type="GO" id="GO:0003677">
    <property type="term" value="F:DNA binding"/>
    <property type="evidence" value="ECO:0007669"/>
    <property type="project" value="InterPro"/>
</dbReference>
<evidence type="ECO:0000256" key="1">
    <source>
        <dbReference type="ARBA" id="ARBA00022603"/>
    </source>
</evidence>
<dbReference type="Proteomes" id="UP000009229">
    <property type="component" value="Chromosome"/>
</dbReference>
<dbReference type="GO" id="GO:0008170">
    <property type="term" value="F:N-methyltransferase activity"/>
    <property type="evidence" value="ECO:0007669"/>
    <property type="project" value="InterPro"/>
</dbReference>
<keyword evidence="6" id="KW-1185">Reference proteome</keyword>
<organism evidence="5 6">
    <name type="scientific">Desulfofundulus kuznetsovii (strain DSM 6115 / VKM B-1805 / 17)</name>
    <name type="common">Desulfotomaculum kuznetsovii</name>
    <dbReference type="NCBI Taxonomy" id="760568"/>
    <lineage>
        <taxon>Bacteria</taxon>
        <taxon>Bacillati</taxon>
        <taxon>Bacillota</taxon>
        <taxon>Clostridia</taxon>
        <taxon>Eubacteriales</taxon>
        <taxon>Peptococcaceae</taxon>
        <taxon>Desulfofundulus</taxon>
    </lineage>
</organism>
<dbReference type="InterPro" id="IPR050953">
    <property type="entry name" value="N4_N6_ade-DNA_methylase"/>
</dbReference>
<reference evidence="6" key="1">
    <citation type="submission" date="2011-05" db="EMBL/GenBank/DDBJ databases">
        <title>Complete sequence of Desulfotomaculum kuznetsovii DSM 6115.</title>
        <authorList>
            <person name="Lucas S."/>
            <person name="Han J."/>
            <person name="Lapidus A."/>
            <person name="Cheng J.-F."/>
            <person name="Goodwin L."/>
            <person name="Pitluck S."/>
            <person name="Peters L."/>
            <person name="Mikhailova N."/>
            <person name="Lu M."/>
            <person name="Saunders E."/>
            <person name="Han C."/>
            <person name="Tapia R."/>
            <person name="Land M."/>
            <person name="Hauser L."/>
            <person name="Kyrpides N."/>
            <person name="Ivanova N."/>
            <person name="Pagani I."/>
            <person name="Nazina T."/>
            <person name="Ivanova A."/>
            <person name="Parshina S."/>
            <person name="Kuever J."/>
            <person name="Muyzer G."/>
            <person name="Plugge C."/>
            <person name="Stams A."/>
            <person name="Woyke T."/>
        </authorList>
    </citation>
    <scope>NUCLEOTIDE SEQUENCE [LARGE SCALE GENOMIC DNA]</scope>
    <source>
        <strain evidence="6">DSM 6115 / VKM B-1805 / 17</strain>
    </source>
</reference>
<proteinExistence type="predicted"/>
<evidence type="ECO:0000259" key="4">
    <source>
        <dbReference type="Pfam" id="PF02384"/>
    </source>
</evidence>
<name>A0AAU8PX99_DESK7</name>
<sequence length="592" mass="67878">MVLVEKMVSGFRSDFNRLSLLSCFPKEVTLEEANAKIEKMTNLSCFFETVSELNAFISSLYSGAELTLYREKNGRQWGDYQTPISFATEICKYLVDYGCRPKVVIEPTSGEGNFIRAAADSFPEAKHIYGVEIQPVYVSLSKLNLLFHALSNGPFGPKISVCRDNIFTHQFPAWITDTKDEILVLGNPPWVTNAELSTLDSDNVPMKENFKGFNGLDALTGKSNFDISEYIIWRLLELFHEHKGYLALLCKNVVIRNIVQELPKRCFKVGDIKAFKIDAKKLFNANVEASLMLLRFGVSDTEAKCSVYSWEDTKDQVINVFGWVGNKFVSNVDSYQRWQNMDGNCPYIWRQGLKHDCSKVMELIKCGGIYKNAIGEQVDVEHEVVYPLLKSSDLKGFAVTTSRLWVPVVQRKIGEDTSYIEMQYPKLWAYLIKHQSYFDARKSSIYKGKPRFSIFGIGEYSFAPYKVAISGMYKTANFVLIMPIDGKPVMLDDTCYFLGFESYKDSLFVCSALNSEPVQDFIKALVFLDSKRPYKKELLMRIDLREVFKYLTFETLTDVWVKHSYKPSVDCTREDYANFLDRLFASEMTNYL</sequence>
<keyword evidence="1" id="KW-0489">Methyltransferase</keyword>